<dbReference type="EMBL" id="AJAQ01000050">
    <property type="protein sequence ID" value="EOH86717.1"/>
    <property type="molecule type" value="Genomic_DNA"/>
</dbReference>
<evidence type="ECO:0000313" key="2">
    <source>
        <dbReference type="Proteomes" id="UP000013782"/>
    </source>
</evidence>
<dbReference type="HOGENOM" id="CLU_3381774_0_0_9"/>
<sequence>MKLFIVVLLFIVSFIVYTAIVGGKIDDIRNERE</sequence>
<evidence type="ECO:0000313" key="1">
    <source>
        <dbReference type="EMBL" id="EOH86717.1"/>
    </source>
</evidence>
<comment type="caution">
    <text evidence="1">The sequence shown here is derived from an EMBL/GenBank/DDBJ whole genome shotgun (WGS) entry which is preliminary data.</text>
</comment>
<name>R2PQ95_9ENTE</name>
<accession>R2PQ95</accession>
<dbReference type="AlphaFoldDB" id="R2PQ95"/>
<proteinExistence type="predicted"/>
<organism evidence="1 2">
    <name type="scientific">Enterococcus pallens ATCC BAA-351</name>
    <dbReference type="NCBI Taxonomy" id="1158607"/>
    <lineage>
        <taxon>Bacteria</taxon>
        <taxon>Bacillati</taxon>
        <taxon>Bacillota</taxon>
        <taxon>Bacilli</taxon>
        <taxon>Lactobacillales</taxon>
        <taxon>Enterococcaceae</taxon>
        <taxon>Enterococcus</taxon>
    </lineage>
</organism>
<dbReference type="Proteomes" id="UP000013782">
    <property type="component" value="Unassembled WGS sequence"/>
</dbReference>
<protein>
    <submittedName>
        <fullName evidence="1">Uncharacterized protein</fullName>
    </submittedName>
</protein>
<gene>
    <name evidence="1" type="ORF">UAU_05163</name>
</gene>
<reference evidence="1 2" key="1">
    <citation type="submission" date="2013-02" db="EMBL/GenBank/DDBJ databases">
        <title>The Genome Sequence of Enterococcus pallens BAA-351.</title>
        <authorList>
            <consortium name="The Broad Institute Genome Sequencing Platform"/>
            <consortium name="The Broad Institute Genome Sequencing Center for Infectious Disease"/>
            <person name="Earl A.M."/>
            <person name="Gilmore M.S."/>
            <person name="Lebreton F."/>
            <person name="Walker B."/>
            <person name="Young S.K."/>
            <person name="Zeng Q."/>
            <person name="Gargeya S."/>
            <person name="Fitzgerald M."/>
            <person name="Haas B."/>
            <person name="Abouelleil A."/>
            <person name="Alvarado L."/>
            <person name="Arachchi H.M."/>
            <person name="Berlin A.M."/>
            <person name="Chapman S.B."/>
            <person name="Dewar J."/>
            <person name="Goldberg J."/>
            <person name="Griggs A."/>
            <person name="Gujja S."/>
            <person name="Hansen M."/>
            <person name="Howarth C."/>
            <person name="Imamovic A."/>
            <person name="Larimer J."/>
            <person name="McCowan C."/>
            <person name="Murphy C."/>
            <person name="Neiman D."/>
            <person name="Pearson M."/>
            <person name="Priest M."/>
            <person name="Roberts A."/>
            <person name="Saif S."/>
            <person name="Shea T."/>
            <person name="Sisk P."/>
            <person name="Sykes S."/>
            <person name="Wortman J."/>
            <person name="Nusbaum C."/>
            <person name="Birren B."/>
        </authorList>
    </citation>
    <scope>NUCLEOTIDE SEQUENCE [LARGE SCALE GENOMIC DNA]</scope>
    <source>
        <strain evidence="1 2">ATCC BAA-351</strain>
    </source>
</reference>
<keyword evidence="2" id="KW-1185">Reference proteome</keyword>